<evidence type="ECO:0000313" key="2">
    <source>
        <dbReference type="Proteomes" id="UP000184442"/>
    </source>
</evidence>
<accession>A0A1M6AYV6</accession>
<proteinExistence type="predicted"/>
<protein>
    <submittedName>
        <fullName evidence="1">Oligopeptide transport system substrate-binding protein</fullName>
    </submittedName>
</protein>
<dbReference type="STRING" id="1122184.SAMN02745176_00188"/>
<evidence type="ECO:0000313" key="1">
    <source>
        <dbReference type="EMBL" id="SHI41665.1"/>
    </source>
</evidence>
<dbReference type="Proteomes" id="UP000184442">
    <property type="component" value="Unassembled WGS sequence"/>
</dbReference>
<keyword evidence="2" id="KW-1185">Reference proteome</keyword>
<sequence>MFEAEKYLLENGPIVPVYFRRRAWVHVDGLTGLVRNFIGADPDFTMADIVREE</sequence>
<gene>
    <name evidence="1" type="ORF">SAMN02745176_00188</name>
</gene>
<dbReference type="AlphaFoldDB" id="A0A1M6AYV6"/>
<dbReference type="EMBL" id="FQZS01000003">
    <property type="protein sequence ID" value="SHI41665.1"/>
    <property type="molecule type" value="Genomic_DNA"/>
</dbReference>
<reference evidence="1 2" key="1">
    <citation type="submission" date="2016-11" db="EMBL/GenBank/DDBJ databases">
        <authorList>
            <person name="Jaros S."/>
            <person name="Januszkiewicz K."/>
            <person name="Wedrychowicz H."/>
        </authorList>
    </citation>
    <scope>NUCLEOTIDE SEQUENCE [LARGE SCALE GENOMIC DNA]</scope>
    <source>
        <strain evidence="1 2">DSM 19022</strain>
    </source>
</reference>
<organism evidence="1 2">
    <name type="scientific">Lutispora thermophila DSM 19022</name>
    <dbReference type="NCBI Taxonomy" id="1122184"/>
    <lineage>
        <taxon>Bacteria</taxon>
        <taxon>Bacillati</taxon>
        <taxon>Bacillota</taxon>
        <taxon>Clostridia</taxon>
        <taxon>Lutisporales</taxon>
        <taxon>Lutisporaceae</taxon>
        <taxon>Lutispora</taxon>
    </lineage>
</organism>
<name>A0A1M6AYV6_9FIRM</name>